<reference evidence="4 5" key="1">
    <citation type="submission" date="2020-07" db="EMBL/GenBank/DDBJ databases">
        <title>Complete genome sequence of Chitinibacter sp. 2T18.</title>
        <authorList>
            <person name="Bae J.-W."/>
            <person name="Choi J.-W."/>
        </authorList>
    </citation>
    <scope>NUCLEOTIDE SEQUENCE [LARGE SCALE GENOMIC DNA]</scope>
    <source>
        <strain evidence="4 5">2T18</strain>
    </source>
</reference>
<keyword evidence="2 3" id="KW-0802">TPR repeat</keyword>
<dbReference type="EMBL" id="CP058627">
    <property type="protein sequence ID" value="QLG89048.1"/>
    <property type="molecule type" value="Genomic_DNA"/>
</dbReference>
<sequence>MKDPTQLAQLARAAAQRGDWIQAEQLMSGALQLAPEAAALHLNYGNILKQLGRYDEARTAYEQALYWQAGWADAHYNLGNLAVVRHDPVAAAEHYRATLDANPQHVEAHYNLASILTNQGQFAPAHQHFAKALAINPQHADAQHNLARLYRREGDLAQARAHYTMALQINPEHALAKYSLGTLDLFEGRWETGWQGYESRWPALHKPYPNTPLARWSGEAVSPQSRLLVIGEQGLGDMLQFARFLPQLRAQFAQVTVLVPEVLRQLLQHSFPTVDIVDQLSSHAPYTHHIPYMSLGAALQINEQGLAGVAYLQAEEAACQAWRKSLPAGYKVGLAWQGNPQQVDNRWRSIPFNQLAPLLALPNITWCNLQYGVSAAAPLRDDSSQWRDLADTAAYVKNLDLVVTACTSIVHLAGALGVPTILLSRCDADWRWQAERSDSPWYQSVHIVRQTLIHDWATPIAQVMELIRSDAIISKSAM</sequence>
<dbReference type="SUPFAM" id="SSF53756">
    <property type="entry name" value="UDP-Glycosyltransferase/glycogen phosphorylase"/>
    <property type="match status" value="1"/>
</dbReference>
<protein>
    <submittedName>
        <fullName evidence="4">Tetratricopeptide repeat protein</fullName>
    </submittedName>
</protein>
<dbReference type="InterPro" id="IPR013105">
    <property type="entry name" value="TPR_2"/>
</dbReference>
<dbReference type="PANTHER" id="PTHR44809">
    <property type="match status" value="1"/>
</dbReference>
<dbReference type="AlphaFoldDB" id="A0A7H9BL99"/>
<dbReference type="PANTHER" id="PTHR44809:SF1">
    <property type="entry name" value="PROTEIN O-MANNOSYL-TRANSFERASE TMTC1"/>
    <property type="match status" value="1"/>
</dbReference>
<dbReference type="InterPro" id="IPR011990">
    <property type="entry name" value="TPR-like_helical_dom_sf"/>
</dbReference>
<accession>A0A7H9BL99</accession>
<dbReference type="Gene3D" id="1.25.40.10">
    <property type="entry name" value="Tetratricopeptide repeat domain"/>
    <property type="match status" value="2"/>
</dbReference>
<dbReference type="Proteomes" id="UP000509597">
    <property type="component" value="Chromosome"/>
</dbReference>
<dbReference type="KEGG" id="chiz:HQ393_12810"/>
<feature type="repeat" description="TPR" evidence="3">
    <location>
        <begin position="72"/>
        <end position="105"/>
    </location>
</feature>
<keyword evidence="1" id="KW-0677">Repeat</keyword>
<dbReference type="Pfam" id="PF13432">
    <property type="entry name" value="TPR_16"/>
    <property type="match status" value="1"/>
</dbReference>
<dbReference type="PROSITE" id="PS50293">
    <property type="entry name" value="TPR_REGION"/>
    <property type="match status" value="2"/>
</dbReference>
<evidence type="ECO:0000256" key="1">
    <source>
        <dbReference type="ARBA" id="ARBA00022737"/>
    </source>
</evidence>
<feature type="repeat" description="TPR" evidence="3">
    <location>
        <begin position="140"/>
        <end position="173"/>
    </location>
</feature>
<dbReference type="Pfam" id="PF14559">
    <property type="entry name" value="TPR_19"/>
    <property type="match status" value="1"/>
</dbReference>
<evidence type="ECO:0000256" key="2">
    <source>
        <dbReference type="ARBA" id="ARBA00022803"/>
    </source>
</evidence>
<evidence type="ECO:0000256" key="3">
    <source>
        <dbReference type="PROSITE-ProRule" id="PRU00339"/>
    </source>
</evidence>
<dbReference type="Gene3D" id="3.40.50.2000">
    <property type="entry name" value="Glycogen Phosphorylase B"/>
    <property type="match status" value="1"/>
</dbReference>
<feature type="repeat" description="TPR" evidence="3">
    <location>
        <begin position="106"/>
        <end position="139"/>
    </location>
</feature>
<organism evidence="4 5">
    <name type="scientific">Chitinibacter bivalviorum</name>
    <dbReference type="NCBI Taxonomy" id="2739434"/>
    <lineage>
        <taxon>Bacteria</taxon>
        <taxon>Pseudomonadati</taxon>
        <taxon>Pseudomonadota</taxon>
        <taxon>Betaproteobacteria</taxon>
        <taxon>Neisseriales</taxon>
        <taxon>Chitinibacteraceae</taxon>
        <taxon>Chitinibacter</taxon>
    </lineage>
</organism>
<evidence type="ECO:0000313" key="4">
    <source>
        <dbReference type="EMBL" id="QLG89048.1"/>
    </source>
</evidence>
<proteinExistence type="predicted"/>
<dbReference type="InterPro" id="IPR019734">
    <property type="entry name" value="TPR_rpt"/>
</dbReference>
<evidence type="ECO:0000313" key="5">
    <source>
        <dbReference type="Proteomes" id="UP000509597"/>
    </source>
</evidence>
<dbReference type="Pfam" id="PF07719">
    <property type="entry name" value="TPR_2"/>
    <property type="match status" value="1"/>
</dbReference>
<dbReference type="PROSITE" id="PS50005">
    <property type="entry name" value="TPR"/>
    <property type="match status" value="3"/>
</dbReference>
<dbReference type="SMART" id="SM00028">
    <property type="entry name" value="TPR"/>
    <property type="match status" value="5"/>
</dbReference>
<dbReference type="InterPro" id="IPR052943">
    <property type="entry name" value="TMTC_O-mannosyl-trnsfr"/>
</dbReference>
<keyword evidence="5" id="KW-1185">Reference proteome</keyword>
<gene>
    <name evidence="4" type="ORF">HQ393_12810</name>
</gene>
<dbReference type="RefSeq" id="WP_179355549.1">
    <property type="nucleotide sequence ID" value="NZ_CP058627.1"/>
</dbReference>
<name>A0A7H9BL99_9NEIS</name>
<dbReference type="SUPFAM" id="SSF48452">
    <property type="entry name" value="TPR-like"/>
    <property type="match status" value="1"/>
</dbReference>